<protein>
    <submittedName>
        <fullName evidence="2">Uncharacterized protein</fullName>
    </submittedName>
</protein>
<evidence type="ECO:0000313" key="3">
    <source>
        <dbReference type="Proteomes" id="UP000752696"/>
    </source>
</evidence>
<proteinExistence type="predicted"/>
<evidence type="ECO:0000313" key="2">
    <source>
        <dbReference type="EMBL" id="CAD1476861.1"/>
    </source>
</evidence>
<dbReference type="EMBL" id="CAJDYZ010009616">
    <property type="protein sequence ID" value="CAD1476861.1"/>
    <property type="molecule type" value="Genomic_DNA"/>
</dbReference>
<feature type="non-terminal residue" evidence="2">
    <location>
        <position position="1"/>
    </location>
</feature>
<name>A0A6V7HCD8_9HYME</name>
<accession>A0A6V7HCD8</accession>
<dbReference type="AlphaFoldDB" id="A0A6V7HCD8"/>
<evidence type="ECO:0000256" key="1">
    <source>
        <dbReference type="SAM" id="MobiDB-lite"/>
    </source>
</evidence>
<sequence>SLDSLELPPRNRGPFDSPLQQPDIVVASGTCAPEKILLRIVSDRGNLRGRGRGRGRQKLVL</sequence>
<dbReference type="Proteomes" id="UP000752696">
    <property type="component" value="Unassembled WGS sequence"/>
</dbReference>
<feature type="region of interest" description="Disordered" evidence="1">
    <location>
        <begin position="1"/>
        <end position="21"/>
    </location>
</feature>
<reference evidence="2" key="1">
    <citation type="submission" date="2020-07" db="EMBL/GenBank/DDBJ databases">
        <authorList>
            <person name="Nazaruddin N."/>
        </authorList>
    </citation>
    <scope>NUCLEOTIDE SEQUENCE</scope>
</reference>
<organism evidence="2 3">
    <name type="scientific">Heterotrigona itama</name>
    <dbReference type="NCBI Taxonomy" id="395501"/>
    <lineage>
        <taxon>Eukaryota</taxon>
        <taxon>Metazoa</taxon>
        <taxon>Ecdysozoa</taxon>
        <taxon>Arthropoda</taxon>
        <taxon>Hexapoda</taxon>
        <taxon>Insecta</taxon>
        <taxon>Pterygota</taxon>
        <taxon>Neoptera</taxon>
        <taxon>Endopterygota</taxon>
        <taxon>Hymenoptera</taxon>
        <taxon>Apocrita</taxon>
        <taxon>Aculeata</taxon>
        <taxon>Apoidea</taxon>
        <taxon>Anthophila</taxon>
        <taxon>Apidae</taxon>
        <taxon>Heterotrigona</taxon>
    </lineage>
</organism>
<gene>
    <name evidence="2" type="ORF">MHI_LOCUS691524</name>
</gene>
<comment type="caution">
    <text evidence="2">The sequence shown here is derived from an EMBL/GenBank/DDBJ whole genome shotgun (WGS) entry which is preliminary data.</text>
</comment>
<keyword evidence="3" id="KW-1185">Reference proteome</keyword>